<evidence type="ECO:0000313" key="1">
    <source>
        <dbReference type="EMBL" id="CAD1476081.1"/>
    </source>
</evidence>
<feature type="non-terminal residue" evidence="1">
    <location>
        <position position="1"/>
    </location>
</feature>
<sequence length="201" mass="23641">IRIENRKYAVITNPMRQILETSKWQDTLLKLIESRKECARTQLTRGNDSNRIEEYKNIVHVVTNWWISMVEILETNDCSEQYTKVLLVERECSMNCSWIIINVRFDGHEMLIIASTVERSAKLHLYWITRQKEILEWQKFRTSNRWHRKYLQFAVSSAALICVNSGQTNIEANILSKATLCNNFASVSRVRKQIGRSFNAI</sequence>
<dbReference type="EMBL" id="CAJDYZ010009023">
    <property type="protein sequence ID" value="CAD1476081.1"/>
    <property type="molecule type" value="Genomic_DNA"/>
</dbReference>
<dbReference type="Proteomes" id="UP000752696">
    <property type="component" value="Unassembled WGS sequence"/>
</dbReference>
<keyword evidence="2" id="KW-1185">Reference proteome</keyword>
<protein>
    <submittedName>
        <fullName evidence="1">Uncharacterized protein</fullName>
    </submittedName>
</protein>
<reference evidence="1" key="1">
    <citation type="submission" date="2020-07" db="EMBL/GenBank/DDBJ databases">
        <authorList>
            <person name="Nazaruddin N."/>
        </authorList>
    </citation>
    <scope>NUCLEOTIDE SEQUENCE</scope>
</reference>
<accession>A0A6V7H8F0</accession>
<name>A0A6V7H8F0_9HYME</name>
<evidence type="ECO:0000313" key="2">
    <source>
        <dbReference type="Proteomes" id="UP000752696"/>
    </source>
</evidence>
<gene>
    <name evidence="1" type="ORF">MHI_LOCUS616632</name>
</gene>
<dbReference type="OrthoDB" id="10458361at2759"/>
<organism evidence="1 2">
    <name type="scientific">Heterotrigona itama</name>
    <dbReference type="NCBI Taxonomy" id="395501"/>
    <lineage>
        <taxon>Eukaryota</taxon>
        <taxon>Metazoa</taxon>
        <taxon>Ecdysozoa</taxon>
        <taxon>Arthropoda</taxon>
        <taxon>Hexapoda</taxon>
        <taxon>Insecta</taxon>
        <taxon>Pterygota</taxon>
        <taxon>Neoptera</taxon>
        <taxon>Endopterygota</taxon>
        <taxon>Hymenoptera</taxon>
        <taxon>Apocrita</taxon>
        <taxon>Aculeata</taxon>
        <taxon>Apoidea</taxon>
        <taxon>Anthophila</taxon>
        <taxon>Apidae</taxon>
        <taxon>Heterotrigona</taxon>
    </lineage>
</organism>
<proteinExistence type="predicted"/>
<feature type="non-terminal residue" evidence="1">
    <location>
        <position position="201"/>
    </location>
</feature>
<comment type="caution">
    <text evidence="1">The sequence shown here is derived from an EMBL/GenBank/DDBJ whole genome shotgun (WGS) entry which is preliminary data.</text>
</comment>
<dbReference type="AlphaFoldDB" id="A0A6V7H8F0"/>